<dbReference type="InterPro" id="IPR006504">
    <property type="entry name" value="Tscrpt_reg_Spx/MgsR"/>
</dbReference>
<dbReference type="OrthoDB" id="9803749at2"/>
<name>A0A6I4V2N0_9SPHN</name>
<protein>
    <submittedName>
        <fullName evidence="3">ArsC family reductase</fullName>
    </submittedName>
</protein>
<comment type="similarity">
    <text evidence="1 2">Belongs to the ArsC family.</text>
</comment>
<dbReference type="NCBIfam" id="TIGR01617">
    <property type="entry name" value="arsC_related"/>
    <property type="match status" value="1"/>
</dbReference>
<gene>
    <name evidence="3" type="ORF">GRI43_12370</name>
</gene>
<dbReference type="InterPro" id="IPR006660">
    <property type="entry name" value="Arsenate_reductase-like"/>
</dbReference>
<reference evidence="3 4" key="1">
    <citation type="submission" date="2019-12" db="EMBL/GenBank/DDBJ databases">
        <title>Genomic-based taxomic classification of the family Erythrobacteraceae.</title>
        <authorList>
            <person name="Xu L."/>
        </authorList>
    </citation>
    <scope>NUCLEOTIDE SEQUENCE [LARGE SCALE GENOMIC DNA]</scope>
    <source>
        <strain evidence="3 4">SW-109</strain>
    </source>
</reference>
<dbReference type="NCBIfam" id="NF008107">
    <property type="entry name" value="PRK10853.1"/>
    <property type="match status" value="1"/>
</dbReference>
<comment type="caution">
    <text evidence="3">The sequence shown here is derived from an EMBL/GenBank/DDBJ whole genome shotgun (WGS) entry which is preliminary data.</text>
</comment>
<dbReference type="Gene3D" id="3.40.30.10">
    <property type="entry name" value="Glutaredoxin"/>
    <property type="match status" value="1"/>
</dbReference>
<dbReference type="CDD" id="cd03035">
    <property type="entry name" value="ArsC_Yffb"/>
    <property type="match status" value="1"/>
</dbReference>
<dbReference type="AlphaFoldDB" id="A0A6I4V2N0"/>
<accession>A0A6I4V2N0</accession>
<proteinExistence type="inferred from homology"/>
<dbReference type="PANTHER" id="PTHR30041:SF8">
    <property type="entry name" value="PROTEIN YFFB"/>
    <property type="match status" value="1"/>
</dbReference>
<sequence length="120" mass="13624">MIKMYGIPNCDTVKKARKWLEANNVDYAFHDYKKEGADPDRLARWADQAGWEVLLNKRGTTFRKLDDADKQDIDLTKAVELMAEHPSMIKRPVAEYDADTNGGAGLLVGFKEDEWSAVFS</sequence>
<evidence type="ECO:0000313" key="3">
    <source>
        <dbReference type="EMBL" id="MXP48183.1"/>
    </source>
</evidence>
<dbReference type="PANTHER" id="PTHR30041">
    <property type="entry name" value="ARSENATE REDUCTASE"/>
    <property type="match status" value="1"/>
</dbReference>
<dbReference type="PROSITE" id="PS51353">
    <property type="entry name" value="ARSC"/>
    <property type="match status" value="1"/>
</dbReference>
<dbReference type="InterPro" id="IPR036249">
    <property type="entry name" value="Thioredoxin-like_sf"/>
</dbReference>
<dbReference type="Proteomes" id="UP000471435">
    <property type="component" value="Unassembled WGS sequence"/>
</dbReference>
<dbReference type="EMBL" id="WTYP01000002">
    <property type="protein sequence ID" value="MXP48183.1"/>
    <property type="molecule type" value="Genomic_DNA"/>
</dbReference>
<organism evidence="3 4">
    <name type="scientific">Pontixanthobacter luteolus</name>
    <dbReference type="NCBI Taxonomy" id="295089"/>
    <lineage>
        <taxon>Bacteria</taxon>
        <taxon>Pseudomonadati</taxon>
        <taxon>Pseudomonadota</taxon>
        <taxon>Alphaproteobacteria</taxon>
        <taxon>Sphingomonadales</taxon>
        <taxon>Erythrobacteraceae</taxon>
        <taxon>Pontixanthobacter</taxon>
    </lineage>
</organism>
<evidence type="ECO:0000256" key="2">
    <source>
        <dbReference type="PROSITE-ProRule" id="PRU01282"/>
    </source>
</evidence>
<evidence type="ECO:0000313" key="4">
    <source>
        <dbReference type="Proteomes" id="UP000471435"/>
    </source>
</evidence>
<keyword evidence="4" id="KW-1185">Reference proteome</keyword>
<evidence type="ECO:0000256" key="1">
    <source>
        <dbReference type="ARBA" id="ARBA00007198"/>
    </source>
</evidence>
<dbReference type="SUPFAM" id="SSF52833">
    <property type="entry name" value="Thioredoxin-like"/>
    <property type="match status" value="1"/>
</dbReference>
<dbReference type="RefSeq" id="WP_160731390.1">
    <property type="nucleotide sequence ID" value="NZ_WTYP01000002.1"/>
</dbReference>
<dbReference type="Pfam" id="PF03960">
    <property type="entry name" value="ArsC"/>
    <property type="match status" value="1"/>
</dbReference>